<dbReference type="HOGENOM" id="CLU_067609_0_0_1"/>
<accession>A0A024SLN9</accession>
<dbReference type="EMBL" id="KI911139">
    <property type="protein sequence ID" value="ETS06702.1"/>
    <property type="molecule type" value="Genomic_DNA"/>
</dbReference>
<dbReference type="Proteomes" id="UP000024376">
    <property type="component" value="Unassembled WGS sequence"/>
</dbReference>
<name>A0A024SLN9_HYPJR</name>
<proteinExistence type="predicted"/>
<protein>
    <submittedName>
        <fullName evidence="2">Uncharacterized protein</fullName>
    </submittedName>
</protein>
<dbReference type="AlphaFoldDB" id="A0A024SLN9"/>
<organism evidence="2 3">
    <name type="scientific">Hypocrea jecorina (strain ATCC 56765 / BCRC 32924 / NRRL 11460 / Rut C-30)</name>
    <name type="common">Trichoderma reesei</name>
    <dbReference type="NCBI Taxonomy" id="1344414"/>
    <lineage>
        <taxon>Eukaryota</taxon>
        <taxon>Fungi</taxon>
        <taxon>Dikarya</taxon>
        <taxon>Ascomycota</taxon>
        <taxon>Pezizomycotina</taxon>
        <taxon>Sordariomycetes</taxon>
        <taxon>Hypocreomycetidae</taxon>
        <taxon>Hypocreales</taxon>
        <taxon>Hypocreaceae</taxon>
        <taxon>Trichoderma</taxon>
    </lineage>
</organism>
<evidence type="ECO:0000256" key="1">
    <source>
        <dbReference type="SAM" id="MobiDB-lite"/>
    </source>
</evidence>
<feature type="region of interest" description="Disordered" evidence="1">
    <location>
        <begin position="1"/>
        <end position="87"/>
    </location>
</feature>
<gene>
    <name evidence="2" type="ORF">M419DRAFT_94428</name>
</gene>
<sequence length="319" mass="36619">MDPNTPLKELDPQPIDSPVSSRPFGITTAPPTTTLPMRPAMDHQQQQQQQQTNHPSGMDLPRATPVSRSAEFKPSDFPPKPNDYAPRAAVASDYPKAHDFPPRPYEYPVQVARPMQQLQSPYKPAVPQLGLEDVKASCQRNLKHLMYLQNQRRAFGYSSQAVDLEWQIRGQTGVLIGELRTLQDGVRRMVKDAKNHRWRRWLFGGILATFIPAVRKLFRRGTDAESLVSSNNTEYAFRKSKGLLQRIKDSVLGHGRLASIAFFVFSVLYVFQNEVTLRVAKTVQKRLKKLSQRLEYSSQEIEERDLKALEGWRWRVILW</sequence>
<reference evidence="3" key="1">
    <citation type="journal article" date="2013" name="Ind. Biotechnol.">
        <title>Comparative genomics analysis of Trichoderma reesei strains.</title>
        <authorList>
            <person name="Koike H."/>
            <person name="Aerts A."/>
            <person name="LaButti K."/>
            <person name="Grigoriev I.V."/>
            <person name="Baker S.E."/>
        </authorList>
    </citation>
    <scope>NUCLEOTIDE SEQUENCE [LARGE SCALE GENOMIC DNA]</scope>
    <source>
        <strain evidence="3">ATCC 56765 / BCRC 32924 / NRRL 11460 / Rut C-30</strain>
    </source>
</reference>
<dbReference type="KEGG" id="trr:M419DRAFT_94428"/>
<dbReference type="OrthoDB" id="5215647at2759"/>
<evidence type="ECO:0000313" key="3">
    <source>
        <dbReference type="Proteomes" id="UP000024376"/>
    </source>
</evidence>
<evidence type="ECO:0000313" key="2">
    <source>
        <dbReference type="EMBL" id="ETS06702.1"/>
    </source>
</evidence>